<protein>
    <submittedName>
        <fullName evidence="1">Uncharacterized protein</fullName>
    </submittedName>
</protein>
<name>A0A6C0HPS4_9ZZZZ</name>
<evidence type="ECO:0000313" key="1">
    <source>
        <dbReference type="EMBL" id="QHT82414.1"/>
    </source>
</evidence>
<sequence length="58" mass="6806">MDENILHSVKDAMLLQYTEQLTEIELIVLEIAKDQLESSFCLEKSIGFIEWLKHNNLK</sequence>
<accession>A0A6C0HPS4</accession>
<dbReference type="EMBL" id="MN739999">
    <property type="protein sequence ID" value="QHT82414.1"/>
    <property type="molecule type" value="Genomic_DNA"/>
</dbReference>
<proteinExistence type="predicted"/>
<organism evidence="1">
    <name type="scientific">viral metagenome</name>
    <dbReference type="NCBI Taxonomy" id="1070528"/>
    <lineage>
        <taxon>unclassified sequences</taxon>
        <taxon>metagenomes</taxon>
        <taxon>organismal metagenomes</taxon>
    </lineage>
</organism>
<dbReference type="AlphaFoldDB" id="A0A6C0HPS4"/>
<reference evidence="1" key="1">
    <citation type="journal article" date="2020" name="Nature">
        <title>Giant virus diversity and host interactions through global metagenomics.</title>
        <authorList>
            <person name="Schulz F."/>
            <person name="Roux S."/>
            <person name="Paez-Espino D."/>
            <person name="Jungbluth S."/>
            <person name="Walsh D.A."/>
            <person name="Denef V.J."/>
            <person name="McMahon K.D."/>
            <person name="Konstantinidis K.T."/>
            <person name="Eloe-Fadrosh E.A."/>
            <person name="Kyrpides N.C."/>
            <person name="Woyke T."/>
        </authorList>
    </citation>
    <scope>NUCLEOTIDE SEQUENCE</scope>
    <source>
        <strain evidence="1">GVMAG-M-3300023184-161</strain>
    </source>
</reference>